<evidence type="ECO:0000313" key="13">
    <source>
        <dbReference type="EMBL" id="MBW7468140.1"/>
    </source>
</evidence>
<comment type="caution">
    <text evidence="13">The sequence shown here is derived from an EMBL/GenBank/DDBJ whole genome shotgun (WGS) entry which is preliminary data.</text>
</comment>
<dbReference type="EMBL" id="JAHYXK010000011">
    <property type="protein sequence ID" value="MBW7468140.1"/>
    <property type="molecule type" value="Genomic_DNA"/>
</dbReference>
<evidence type="ECO:0000256" key="2">
    <source>
        <dbReference type="ARBA" id="ARBA00022448"/>
    </source>
</evidence>
<dbReference type="Pfam" id="PF07715">
    <property type="entry name" value="Plug"/>
    <property type="match status" value="1"/>
</dbReference>
<accession>A0ABS7CWG6</accession>
<comment type="subcellular location">
    <subcellularLocation>
        <location evidence="1 8">Cell outer membrane</location>
        <topology evidence="1 8">Multi-pass membrane protein</topology>
    </subcellularLocation>
</comment>
<dbReference type="Gene3D" id="2.60.40.1120">
    <property type="entry name" value="Carboxypeptidase-like, regulatory domain"/>
    <property type="match status" value="1"/>
</dbReference>
<name>A0ABS7CWG6_9BACT</name>
<comment type="similarity">
    <text evidence="8 9">Belongs to the TonB-dependent receptor family.</text>
</comment>
<proteinExistence type="inferred from homology"/>
<dbReference type="PANTHER" id="PTHR30069">
    <property type="entry name" value="TONB-DEPENDENT OUTER MEMBRANE RECEPTOR"/>
    <property type="match status" value="1"/>
</dbReference>
<dbReference type="PANTHER" id="PTHR30069:SF42">
    <property type="entry name" value="FERRIC AEROBACTIN RECEPTOR"/>
    <property type="match status" value="1"/>
</dbReference>
<dbReference type="SUPFAM" id="SSF49464">
    <property type="entry name" value="Carboxypeptidase regulatory domain-like"/>
    <property type="match status" value="1"/>
</dbReference>
<dbReference type="Gene3D" id="2.170.130.10">
    <property type="entry name" value="TonB-dependent receptor, plug domain"/>
    <property type="match status" value="1"/>
</dbReference>
<dbReference type="RefSeq" id="WP_219878015.1">
    <property type="nucleotide sequence ID" value="NZ_JAHYXK010000011.1"/>
</dbReference>
<dbReference type="PROSITE" id="PS52016">
    <property type="entry name" value="TONB_DEPENDENT_REC_3"/>
    <property type="match status" value="1"/>
</dbReference>
<dbReference type="SUPFAM" id="SSF56935">
    <property type="entry name" value="Porins"/>
    <property type="match status" value="1"/>
</dbReference>
<keyword evidence="4 8" id="KW-0812">Transmembrane</keyword>
<keyword evidence="3 8" id="KW-1134">Transmembrane beta strand</keyword>
<dbReference type="Proteomes" id="UP000813018">
    <property type="component" value="Unassembled WGS sequence"/>
</dbReference>
<evidence type="ECO:0000256" key="8">
    <source>
        <dbReference type="PROSITE-ProRule" id="PRU01360"/>
    </source>
</evidence>
<keyword evidence="5 9" id="KW-0798">TonB box</keyword>
<dbReference type="InterPro" id="IPR008969">
    <property type="entry name" value="CarboxyPept-like_regulatory"/>
</dbReference>
<evidence type="ECO:0000256" key="1">
    <source>
        <dbReference type="ARBA" id="ARBA00004571"/>
    </source>
</evidence>
<feature type="domain" description="TonB-dependent receptor-like beta-barrel" evidence="11">
    <location>
        <begin position="368"/>
        <end position="751"/>
    </location>
</feature>
<dbReference type="InterPro" id="IPR012910">
    <property type="entry name" value="Plug_dom"/>
</dbReference>
<evidence type="ECO:0000259" key="12">
    <source>
        <dbReference type="Pfam" id="PF07715"/>
    </source>
</evidence>
<feature type="domain" description="TonB-dependent receptor plug" evidence="12">
    <location>
        <begin position="121"/>
        <end position="225"/>
    </location>
</feature>
<keyword evidence="7 8" id="KW-0998">Cell outer membrane</keyword>
<sequence length="786" mass="85986">MRKILLLLLLLVLTKVTYAQVSSAKLVGTVSDSTGSAVEYATIALLNTTKGATSDAKGNFTIAGLQAGRYTVVVSAIGYQTKRQVVEVQDRELRELSFALQDARSMLNEVVITSRKRDQHKENLTSSITSVNSQLLQEQQQVSNNPIDILAVTVPGMGHSSGTSSNWAQTLRGRQVLVMVDGVPQSTPLRNGSVDMRTIDPHVLQGIEVIKGATSIYGNGAAGGVINYITKDTDAIKKFSSKTQLASTGSFTNTKESIGGRLNQSFFGKAGKLGYIVSGGYEQTGVARDADGDIIGPIYGMSNLENRNAFGKLSYDITSKQRVQLSYNYFGSQVKTHLSEVMGSIKEDRKTTAVPGAVLGSPEGTRWNHNGLLKYSYDSLFLNTSLNVSAYVQDISTVFVYSPTFEGGGQSTIQSSKKGVRLDLNTPFGIGANVIGDLIYGLDLLNDITSQPLLDGRTWVPKMDMVSTAPFLQLQANFLNDLVFNGGVRFENINIGMPDYTTLKPYNNNTKTFGNSVDVKGGELQYNNLVFNSGLKYNRFNLFKPFVNFSQGFSVADLGVLLRRATVNDIALIQTEAVIVNNYEVGFASENRIYRVEAAAYISQSDLGSSFMEQNGFYNIIRLPERVHGFEVAADVNPTRDLTVGATYSYVEGKRDVNDNGSFDDAEDTYLGGERISAPKYTAYVRYTPIKSLSLRADLIGSGERDRFTVQESTGLYKVYEGKISPYSIVNFAASYRMSPSTTFNLGVENVLNADYFPARSQFLMFDQYYIKGRGASFTLGLTVEI</sequence>
<protein>
    <submittedName>
        <fullName evidence="13">TonB-dependent receptor</fullName>
    </submittedName>
</protein>
<keyword evidence="6 8" id="KW-0472">Membrane</keyword>
<evidence type="ECO:0000256" key="4">
    <source>
        <dbReference type="ARBA" id="ARBA00022692"/>
    </source>
</evidence>
<evidence type="ECO:0000256" key="6">
    <source>
        <dbReference type="ARBA" id="ARBA00023136"/>
    </source>
</evidence>
<reference evidence="13 14" key="1">
    <citation type="journal article" date="2016" name="Int. J. Syst. Evol. Microbiol.">
        <title>Pontibacter aydingkolensis sp. nov., isolated from soil of a salt lake.</title>
        <authorList>
            <person name="Osman G."/>
            <person name="Zhang T."/>
            <person name="Lou K."/>
            <person name="Gao Y."/>
            <person name="Chang W."/>
            <person name="Lin Q."/>
            <person name="Yang H.M."/>
            <person name="Huo X.D."/>
            <person name="Wang N."/>
        </authorList>
    </citation>
    <scope>NUCLEOTIDE SEQUENCE [LARGE SCALE GENOMIC DNA]</scope>
    <source>
        <strain evidence="13 14">KACC 19255</strain>
    </source>
</reference>
<keyword evidence="14" id="KW-1185">Reference proteome</keyword>
<keyword evidence="2 8" id="KW-0813">Transport</keyword>
<dbReference type="Gene3D" id="2.40.170.20">
    <property type="entry name" value="TonB-dependent receptor, beta-barrel domain"/>
    <property type="match status" value="1"/>
</dbReference>
<feature type="chain" id="PRO_5046779248" evidence="10">
    <location>
        <begin position="20"/>
        <end position="786"/>
    </location>
</feature>
<evidence type="ECO:0000259" key="11">
    <source>
        <dbReference type="Pfam" id="PF00593"/>
    </source>
</evidence>
<evidence type="ECO:0000256" key="7">
    <source>
        <dbReference type="ARBA" id="ARBA00023237"/>
    </source>
</evidence>
<evidence type="ECO:0000256" key="5">
    <source>
        <dbReference type="ARBA" id="ARBA00023077"/>
    </source>
</evidence>
<dbReference type="Pfam" id="PF13715">
    <property type="entry name" value="CarbopepD_reg_2"/>
    <property type="match status" value="1"/>
</dbReference>
<keyword evidence="10" id="KW-0732">Signal</keyword>
<dbReference type="Pfam" id="PF00593">
    <property type="entry name" value="TonB_dep_Rec_b-barrel"/>
    <property type="match status" value="1"/>
</dbReference>
<dbReference type="InterPro" id="IPR039426">
    <property type="entry name" value="TonB-dep_rcpt-like"/>
</dbReference>
<dbReference type="InterPro" id="IPR000531">
    <property type="entry name" value="Beta-barrel_TonB"/>
</dbReference>
<feature type="signal peptide" evidence="10">
    <location>
        <begin position="1"/>
        <end position="19"/>
    </location>
</feature>
<dbReference type="InterPro" id="IPR036942">
    <property type="entry name" value="Beta-barrel_TonB_sf"/>
</dbReference>
<dbReference type="InterPro" id="IPR037066">
    <property type="entry name" value="Plug_dom_sf"/>
</dbReference>
<evidence type="ECO:0000256" key="3">
    <source>
        <dbReference type="ARBA" id="ARBA00022452"/>
    </source>
</evidence>
<organism evidence="13 14">
    <name type="scientific">Pontibacter aydingkolensis</name>
    <dbReference type="NCBI Taxonomy" id="1911536"/>
    <lineage>
        <taxon>Bacteria</taxon>
        <taxon>Pseudomonadati</taxon>
        <taxon>Bacteroidota</taxon>
        <taxon>Cytophagia</taxon>
        <taxon>Cytophagales</taxon>
        <taxon>Hymenobacteraceae</taxon>
        <taxon>Pontibacter</taxon>
    </lineage>
</organism>
<gene>
    <name evidence="13" type="ORF">K0O23_13780</name>
</gene>
<evidence type="ECO:0000256" key="9">
    <source>
        <dbReference type="RuleBase" id="RU003357"/>
    </source>
</evidence>
<evidence type="ECO:0000313" key="14">
    <source>
        <dbReference type="Proteomes" id="UP000813018"/>
    </source>
</evidence>
<keyword evidence="13" id="KW-0675">Receptor</keyword>
<evidence type="ECO:0000256" key="10">
    <source>
        <dbReference type="SAM" id="SignalP"/>
    </source>
</evidence>